<evidence type="ECO:0000256" key="1">
    <source>
        <dbReference type="SAM" id="MobiDB-lite"/>
    </source>
</evidence>
<accession>A0A8T2Q7D9</accession>
<organism evidence="2 3">
    <name type="scientific">Ceratopteris richardii</name>
    <name type="common">Triangle waterfern</name>
    <dbReference type="NCBI Taxonomy" id="49495"/>
    <lineage>
        <taxon>Eukaryota</taxon>
        <taxon>Viridiplantae</taxon>
        <taxon>Streptophyta</taxon>
        <taxon>Embryophyta</taxon>
        <taxon>Tracheophyta</taxon>
        <taxon>Polypodiopsida</taxon>
        <taxon>Polypodiidae</taxon>
        <taxon>Polypodiales</taxon>
        <taxon>Pteridineae</taxon>
        <taxon>Pteridaceae</taxon>
        <taxon>Parkerioideae</taxon>
        <taxon>Ceratopteris</taxon>
    </lineage>
</organism>
<feature type="compositionally biased region" description="Low complexity" evidence="1">
    <location>
        <begin position="223"/>
        <end position="242"/>
    </location>
</feature>
<sequence length="242" mass="25488">MGLHAPVQLAPYAHDKLMNIDGSTPPIACLPFLVPPVEQHPLSLPASMLPQTALLASLLGHSLQPHDESMCPCTAPLLQSSVQNLTLFLVDCLLNRDASMCPSTQPLSLTYAQRMAFLCLIITEAFMQIAPSILGPSSSLPAASLSVPFPWRHMATLLLLLDFYQSIGSYRPTVTSTLAASFCGHGPDLSASLIYDSLDSSDQSTGQCLQPLMQPSTHASGHAGPLCAPAAPTGAPATSDTD</sequence>
<gene>
    <name evidence="2" type="ORF">KP509_37G027700</name>
</gene>
<evidence type="ECO:0000313" key="3">
    <source>
        <dbReference type="Proteomes" id="UP000825935"/>
    </source>
</evidence>
<dbReference type="Proteomes" id="UP000825935">
    <property type="component" value="Chromosome 37"/>
</dbReference>
<proteinExistence type="predicted"/>
<keyword evidence="3" id="KW-1185">Reference proteome</keyword>
<feature type="compositionally biased region" description="Polar residues" evidence="1">
    <location>
        <begin position="206"/>
        <end position="219"/>
    </location>
</feature>
<reference evidence="2" key="1">
    <citation type="submission" date="2021-08" db="EMBL/GenBank/DDBJ databases">
        <title>WGS assembly of Ceratopteris richardii.</title>
        <authorList>
            <person name="Marchant D.B."/>
            <person name="Chen G."/>
            <person name="Jenkins J."/>
            <person name="Shu S."/>
            <person name="Leebens-Mack J."/>
            <person name="Grimwood J."/>
            <person name="Schmutz J."/>
            <person name="Soltis P."/>
            <person name="Soltis D."/>
            <person name="Chen Z.-H."/>
        </authorList>
    </citation>
    <scope>NUCLEOTIDE SEQUENCE</scope>
    <source>
        <strain evidence="2">Whitten #5841</strain>
        <tissue evidence="2">Leaf</tissue>
    </source>
</reference>
<name>A0A8T2Q7D9_CERRI</name>
<dbReference type="AlphaFoldDB" id="A0A8T2Q7D9"/>
<evidence type="ECO:0000313" key="2">
    <source>
        <dbReference type="EMBL" id="KAH7279639.1"/>
    </source>
</evidence>
<protein>
    <submittedName>
        <fullName evidence="2">Uncharacterized protein</fullName>
    </submittedName>
</protein>
<feature type="region of interest" description="Disordered" evidence="1">
    <location>
        <begin position="206"/>
        <end position="242"/>
    </location>
</feature>
<dbReference type="EMBL" id="CM035442">
    <property type="protein sequence ID" value="KAH7279639.1"/>
    <property type="molecule type" value="Genomic_DNA"/>
</dbReference>
<comment type="caution">
    <text evidence="2">The sequence shown here is derived from an EMBL/GenBank/DDBJ whole genome shotgun (WGS) entry which is preliminary data.</text>
</comment>